<reference evidence="1" key="1">
    <citation type="submission" date="2019-03" db="EMBL/GenBank/DDBJ databases">
        <title>Single cell metagenomics reveals metabolic interactions within the superorganism composed of flagellate Streblomastix strix and complex community of Bacteroidetes bacteria on its surface.</title>
        <authorList>
            <person name="Treitli S.C."/>
            <person name="Kolisko M."/>
            <person name="Husnik F."/>
            <person name="Keeling P."/>
            <person name="Hampl V."/>
        </authorList>
    </citation>
    <scope>NUCLEOTIDE SEQUENCE</scope>
    <source>
        <strain evidence="1">STM</strain>
    </source>
</reference>
<evidence type="ECO:0008006" key="2">
    <source>
        <dbReference type="Google" id="ProtNLM"/>
    </source>
</evidence>
<dbReference type="EMBL" id="SNRY01002559">
    <property type="protein sequence ID" value="KAA6324503.1"/>
    <property type="molecule type" value="Genomic_DNA"/>
</dbReference>
<sequence>MYKTNSILFTSPPNKDIEKLSKQYLALLLQIVSEVEEAKSIEDIPCRKLVGGTKRAYRIRMGDYRITFILFVFDEKTIGFQRVLIRGEAYNKEHMRQLLLQEKKNS</sequence>
<dbReference type="InterPro" id="IPR035093">
    <property type="entry name" value="RelE/ParE_toxin_dom_sf"/>
</dbReference>
<dbReference type="Gene3D" id="3.30.2310.20">
    <property type="entry name" value="RelE-like"/>
    <property type="match status" value="1"/>
</dbReference>
<protein>
    <recommendedName>
        <fullName evidence="2">Toxin RelE</fullName>
    </recommendedName>
</protein>
<dbReference type="SUPFAM" id="SSF143011">
    <property type="entry name" value="RelE-like"/>
    <property type="match status" value="1"/>
</dbReference>
<accession>A0A5J4QVE9</accession>
<gene>
    <name evidence="1" type="ORF">EZS27_026172</name>
</gene>
<proteinExistence type="predicted"/>
<dbReference type="AlphaFoldDB" id="A0A5J4QVE9"/>
<evidence type="ECO:0000313" key="1">
    <source>
        <dbReference type="EMBL" id="KAA6324503.1"/>
    </source>
</evidence>
<comment type="caution">
    <text evidence="1">The sequence shown here is derived from an EMBL/GenBank/DDBJ whole genome shotgun (WGS) entry which is preliminary data.</text>
</comment>
<organism evidence="1">
    <name type="scientific">termite gut metagenome</name>
    <dbReference type="NCBI Taxonomy" id="433724"/>
    <lineage>
        <taxon>unclassified sequences</taxon>
        <taxon>metagenomes</taxon>
        <taxon>organismal metagenomes</taxon>
    </lineage>
</organism>
<name>A0A5J4QVE9_9ZZZZ</name>